<name>A0A0D6B8T0_RHOSU</name>
<accession>A0A0D6B8T0</accession>
<proteinExistence type="predicted"/>
<dbReference type="PATRIC" id="fig|35806.4.peg.4209"/>
<protein>
    <submittedName>
        <fullName evidence="1">Uncharacterized protein</fullName>
    </submittedName>
</protein>
<evidence type="ECO:0000313" key="2">
    <source>
        <dbReference type="Proteomes" id="UP000064912"/>
    </source>
</evidence>
<sequence>MSGMQTIEHLLRLADAYKQAAGVAEDTTVSYRVFGDTKKLAALRAGGDITTRRFNAAIAWFGENWPNVADAHPTPQISGDAA</sequence>
<evidence type="ECO:0000313" key="1">
    <source>
        <dbReference type="EMBL" id="BAQ71225.1"/>
    </source>
</evidence>
<dbReference type="Proteomes" id="UP000064912">
    <property type="component" value="Chromosome"/>
</dbReference>
<gene>
    <name evidence="1" type="ORF">NHU_04103</name>
</gene>
<dbReference type="EMBL" id="AP014800">
    <property type="protein sequence ID" value="BAQ71225.1"/>
    <property type="molecule type" value="Genomic_DNA"/>
</dbReference>
<dbReference type="KEGG" id="rsu:NHU_04103"/>
<organism evidence="1 2">
    <name type="scientific">Rhodovulum sulfidophilum</name>
    <name type="common">Rhodobacter sulfidophilus</name>
    <dbReference type="NCBI Taxonomy" id="35806"/>
    <lineage>
        <taxon>Bacteria</taxon>
        <taxon>Pseudomonadati</taxon>
        <taxon>Pseudomonadota</taxon>
        <taxon>Alphaproteobacteria</taxon>
        <taxon>Rhodobacterales</taxon>
        <taxon>Paracoccaceae</taxon>
        <taxon>Rhodovulum</taxon>
    </lineage>
</organism>
<reference evidence="1 2" key="1">
    <citation type="submission" date="2015-02" db="EMBL/GenBank/DDBJ databases">
        <title>Genome sequene of Rhodovulum sulfidophilum DSM 2351.</title>
        <authorList>
            <person name="Nagao N."/>
        </authorList>
    </citation>
    <scope>NUCLEOTIDE SEQUENCE [LARGE SCALE GENOMIC DNA]</scope>
    <source>
        <strain evidence="1 2">DSM 2351</strain>
    </source>
</reference>
<dbReference type="AlphaFoldDB" id="A0A0D6B8T0"/>